<gene>
    <name evidence="11" type="ORF">EUGRSUZ_G02578</name>
</gene>
<keyword evidence="8" id="KW-1015">Disulfide bond</keyword>
<comment type="subcellular location">
    <subcellularLocation>
        <location evidence="1">Secreted</location>
    </subcellularLocation>
</comment>
<evidence type="ECO:0000256" key="6">
    <source>
        <dbReference type="ARBA" id="ARBA00022729"/>
    </source>
</evidence>
<dbReference type="Gene3D" id="6.10.250.940">
    <property type="match status" value="1"/>
</dbReference>
<dbReference type="PROSITE" id="PS00131">
    <property type="entry name" value="CARBOXYPEPT_SER_SER"/>
    <property type="match status" value="1"/>
</dbReference>
<dbReference type="FunCoup" id="A0A059BGR1">
    <property type="interactions" value="6"/>
</dbReference>
<dbReference type="InterPro" id="IPR001563">
    <property type="entry name" value="Peptidase_S10"/>
</dbReference>
<dbReference type="KEGG" id="egr:104454010"/>
<dbReference type="MEROPS" id="S10.A34"/>
<dbReference type="Gene3D" id="3.40.50.1820">
    <property type="entry name" value="alpha/beta hydrolase"/>
    <property type="match status" value="1"/>
</dbReference>
<reference evidence="11" key="1">
    <citation type="submission" date="2013-07" db="EMBL/GenBank/DDBJ databases">
        <title>The genome of Eucalyptus grandis.</title>
        <authorList>
            <person name="Schmutz J."/>
            <person name="Hayes R."/>
            <person name="Myburg A."/>
            <person name="Tuskan G."/>
            <person name="Grattapaglia D."/>
            <person name="Rokhsar D.S."/>
        </authorList>
    </citation>
    <scope>NUCLEOTIDE SEQUENCE</scope>
    <source>
        <tissue evidence="11">Leaf extractions</tissue>
    </source>
</reference>
<dbReference type="InterPro" id="IPR029058">
    <property type="entry name" value="AB_hydrolase_fold"/>
</dbReference>
<dbReference type="OMA" id="WYYRQQV"/>
<name>A0A059BGR1_EUCGR</name>
<keyword evidence="9" id="KW-0325">Glycoprotein</keyword>
<dbReference type="Pfam" id="PF00450">
    <property type="entry name" value="Peptidase_S10"/>
    <property type="match status" value="1"/>
</dbReference>
<dbReference type="Gene3D" id="3.40.50.11320">
    <property type="match status" value="1"/>
</dbReference>
<dbReference type="PROSITE" id="PS00560">
    <property type="entry name" value="CARBOXYPEPT_SER_HIS"/>
    <property type="match status" value="1"/>
</dbReference>
<evidence type="ECO:0000256" key="5">
    <source>
        <dbReference type="ARBA" id="ARBA00022670"/>
    </source>
</evidence>
<keyword evidence="3" id="KW-0964">Secreted</keyword>
<dbReference type="PANTHER" id="PTHR11802">
    <property type="entry name" value="SERINE PROTEASE FAMILY S10 SERINE CARBOXYPEPTIDASE"/>
    <property type="match status" value="1"/>
</dbReference>
<feature type="signal peptide" evidence="10">
    <location>
        <begin position="1"/>
        <end position="22"/>
    </location>
</feature>
<evidence type="ECO:0000256" key="1">
    <source>
        <dbReference type="ARBA" id="ARBA00004613"/>
    </source>
</evidence>
<dbReference type="FunFam" id="3.40.50.1820:FF:000013">
    <property type="entry name" value="Carboxypeptidase"/>
    <property type="match status" value="1"/>
</dbReference>
<proteinExistence type="inferred from homology"/>
<keyword evidence="4 10" id="KW-0121">Carboxypeptidase</keyword>
<evidence type="ECO:0000256" key="10">
    <source>
        <dbReference type="RuleBase" id="RU361156"/>
    </source>
</evidence>
<dbReference type="InterPro" id="IPR018202">
    <property type="entry name" value="Ser_caboxypep_ser_AS"/>
</dbReference>
<dbReference type="InParanoid" id="A0A059BGR1"/>
<keyword evidence="7 10" id="KW-0378">Hydrolase</keyword>
<keyword evidence="5 10" id="KW-0645">Protease</keyword>
<organism evidence="11">
    <name type="scientific">Eucalyptus grandis</name>
    <name type="common">Flooded gum</name>
    <dbReference type="NCBI Taxonomy" id="71139"/>
    <lineage>
        <taxon>Eukaryota</taxon>
        <taxon>Viridiplantae</taxon>
        <taxon>Streptophyta</taxon>
        <taxon>Embryophyta</taxon>
        <taxon>Tracheophyta</taxon>
        <taxon>Spermatophyta</taxon>
        <taxon>Magnoliopsida</taxon>
        <taxon>eudicotyledons</taxon>
        <taxon>Gunneridae</taxon>
        <taxon>Pentapetalae</taxon>
        <taxon>rosids</taxon>
        <taxon>malvids</taxon>
        <taxon>Myrtales</taxon>
        <taxon>Myrtaceae</taxon>
        <taxon>Myrtoideae</taxon>
        <taxon>Eucalypteae</taxon>
        <taxon>Eucalyptus</taxon>
    </lineage>
</organism>
<dbReference type="InterPro" id="IPR033124">
    <property type="entry name" value="Ser_caboxypep_his_AS"/>
</dbReference>
<evidence type="ECO:0000256" key="7">
    <source>
        <dbReference type="ARBA" id="ARBA00022801"/>
    </source>
</evidence>
<dbReference type="PANTHER" id="PTHR11802:SF280">
    <property type="entry name" value="SERINE CARBOXYPEPTIDASE-LIKE 35"/>
    <property type="match status" value="1"/>
</dbReference>
<dbReference type="OrthoDB" id="443318at2759"/>
<dbReference type="GO" id="GO:0004185">
    <property type="term" value="F:serine-type carboxypeptidase activity"/>
    <property type="evidence" value="ECO:0000318"/>
    <property type="project" value="GO_Central"/>
</dbReference>
<evidence type="ECO:0000256" key="3">
    <source>
        <dbReference type="ARBA" id="ARBA00022525"/>
    </source>
</evidence>
<evidence type="ECO:0000313" key="11">
    <source>
        <dbReference type="EMBL" id="KCW65066.1"/>
    </source>
</evidence>
<dbReference type="eggNOG" id="KOG1282">
    <property type="taxonomic scope" value="Eukaryota"/>
</dbReference>
<comment type="similarity">
    <text evidence="2 10">Belongs to the peptidase S10 family.</text>
</comment>
<accession>A0A059BGR1</accession>
<dbReference type="GO" id="GO:0006508">
    <property type="term" value="P:proteolysis"/>
    <property type="evidence" value="ECO:0007669"/>
    <property type="project" value="UniProtKB-KW"/>
</dbReference>
<feature type="chain" id="PRO_5005102250" description="Carboxypeptidase" evidence="10">
    <location>
        <begin position="23"/>
        <end position="475"/>
    </location>
</feature>
<dbReference type="EC" id="3.4.16.-" evidence="10"/>
<sequence>MGSARMHMLFLLFLAAVAITAAGSGDEERRREADRVRGLPGQPAGARFRHYAGYVELQHPNEHKALFYWFFEAQADVARKPLVLWLNGGPGCSSVAYGAAQELGPFLVRRDLHNGTHLVLNRFSWNRVANLLFLEAPVGVGFSYSNKTEDLSSLGDQVTANDSHSFLLGWFKRFPSFRSHDFYIAGESYAGHYVPQLAEVIYDRNKGGRGSFINLKGFMIGNAVINDPTDFKGLIDYAWSHAIISDQLRDGIFKECDFSSSNGTDTPLCSSLTRDFLIAYSDIDIYSIYTPVCDLPDWSPSQRLFVSPRLLAGHELWRELPSGYDPCTEEYVMEYFNRKDVQIALHANLTGIPYPYTTCSRVIKWKESADSILPIIRKLQGAGLRIWIYSGDTDGRVPVTSTRYSVNEMKMRVEEEWRAWFHKRQVAGWVEKYQGGLTLATVRGAGHQVPVFAPDQSLSLFSHFLATDDLPYSRG</sequence>
<evidence type="ECO:0000256" key="9">
    <source>
        <dbReference type="ARBA" id="ARBA00023180"/>
    </source>
</evidence>
<dbReference type="Gramene" id="KCW65066">
    <property type="protein sequence ID" value="KCW65066"/>
    <property type="gene ID" value="EUGRSUZ_G02578"/>
</dbReference>
<evidence type="ECO:0000256" key="2">
    <source>
        <dbReference type="ARBA" id="ARBA00009431"/>
    </source>
</evidence>
<dbReference type="FunFam" id="3.40.50.11320:FF:000001">
    <property type="entry name" value="Carboxypeptidase"/>
    <property type="match status" value="1"/>
</dbReference>
<evidence type="ECO:0000256" key="8">
    <source>
        <dbReference type="ARBA" id="ARBA00023157"/>
    </source>
</evidence>
<evidence type="ECO:0000256" key="4">
    <source>
        <dbReference type="ARBA" id="ARBA00022645"/>
    </source>
</evidence>
<dbReference type="PRINTS" id="PR00724">
    <property type="entry name" value="CRBOXYPTASEC"/>
</dbReference>
<dbReference type="GO" id="GO:0005576">
    <property type="term" value="C:extracellular region"/>
    <property type="evidence" value="ECO:0007669"/>
    <property type="project" value="UniProtKB-SubCell"/>
</dbReference>
<dbReference type="AlphaFoldDB" id="A0A059BGR1"/>
<dbReference type="EMBL" id="KK198759">
    <property type="protein sequence ID" value="KCW65066.1"/>
    <property type="molecule type" value="Genomic_DNA"/>
</dbReference>
<keyword evidence="6 10" id="KW-0732">Signal</keyword>
<protein>
    <recommendedName>
        <fullName evidence="10">Carboxypeptidase</fullName>
        <ecNumber evidence="10">3.4.16.-</ecNumber>
    </recommendedName>
</protein>
<dbReference type="SUPFAM" id="SSF53474">
    <property type="entry name" value="alpha/beta-Hydrolases"/>
    <property type="match status" value="1"/>
</dbReference>